<keyword evidence="4" id="KW-0645">Protease</keyword>
<evidence type="ECO:0000313" key="4">
    <source>
        <dbReference type="EMBL" id="OUL57736.1"/>
    </source>
</evidence>
<sequence length="378" mass="42695">MGHLIKTITLPLLCLSLSLPLAYANGNEDRTKQDLNQIQKELKSSAERLKKQRSEITSQEKNLKQAELEIAHNAKSLKELNFATELNRNEQLALEENIKELNTIKLIQQNALAAQLRSAYMSGSHDYSKLLLNQQEVTSFERTLSYYSYLNNARIKQIDSLKTTLIELAANQDKLAATQSQLVVLLAEQKQKQNALVLAQNERKTSLQQLKNQLSSTQSAIDYLKQNEQMLRDTLQELQQQVQEIIRFDGLLADKGKLNWPSRGRLTHKFGQRKHGSFRWKGVVIKANEGAPVTTIHHGQVVFSDWLKGFGWVVVIDHGEGFMSLYGHNQAILKEVGDQVTQGEVIALVGQSGGQSDPGLYFEIRHKGSAVNPNKWCR</sequence>
<evidence type="ECO:0000256" key="1">
    <source>
        <dbReference type="SAM" id="Coils"/>
    </source>
</evidence>
<keyword evidence="2" id="KW-0732">Signal</keyword>
<feature type="coiled-coil region" evidence="1">
    <location>
        <begin position="207"/>
        <end position="244"/>
    </location>
</feature>
<dbReference type="Gene3D" id="2.70.70.10">
    <property type="entry name" value="Glucose Permease (Domain IIA)"/>
    <property type="match status" value="1"/>
</dbReference>
<dbReference type="GO" id="GO:0006508">
    <property type="term" value="P:proteolysis"/>
    <property type="evidence" value="ECO:0007669"/>
    <property type="project" value="UniProtKB-KW"/>
</dbReference>
<proteinExistence type="predicted"/>
<dbReference type="InterPro" id="IPR011055">
    <property type="entry name" value="Dup_hybrid_motif"/>
</dbReference>
<keyword evidence="4" id="KW-0378">Hydrolase</keyword>
<dbReference type="EMBL" id="MWPV01000003">
    <property type="protein sequence ID" value="OUL57736.1"/>
    <property type="molecule type" value="Genomic_DNA"/>
</dbReference>
<organism evidence="4 5">
    <name type="scientific">Pseudoalteromonas ulvae</name>
    <dbReference type="NCBI Taxonomy" id="107327"/>
    <lineage>
        <taxon>Bacteria</taxon>
        <taxon>Pseudomonadati</taxon>
        <taxon>Pseudomonadota</taxon>
        <taxon>Gammaproteobacteria</taxon>
        <taxon>Alteromonadales</taxon>
        <taxon>Pseudoalteromonadaceae</taxon>
        <taxon>Pseudoalteromonas</taxon>
    </lineage>
</organism>
<keyword evidence="1" id="KW-0175">Coiled coil</keyword>
<keyword evidence="5" id="KW-1185">Reference proteome</keyword>
<accession>A0A244CQG6</accession>
<dbReference type="PANTHER" id="PTHR21666">
    <property type="entry name" value="PEPTIDASE-RELATED"/>
    <property type="match status" value="1"/>
</dbReference>
<dbReference type="FunFam" id="2.70.70.10:FF:000003">
    <property type="entry name" value="Murein hydrolase activator EnvC"/>
    <property type="match status" value="1"/>
</dbReference>
<dbReference type="PANTHER" id="PTHR21666:SF270">
    <property type="entry name" value="MUREIN HYDROLASE ACTIVATOR ENVC"/>
    <property type="match status" value="1"/>
</dbReference>
<evidence type="ECO:0000256" key="2">
    <source>
        <dbReference type="SAM" id="SignalP"/>
    </source>
</evidence>
<dbReference type="InterPro" id="IPR016047">
    <property type="entry name" value="M23ase_b-sheet_dom"/>
</dbReference>
<dbReference type="Pfam" id="PF01551">
    <property type="entry name" value="Peptidase_M23"/>
    <property type="match status" value="1"/>
</dbReference>
<evidence type="ECO:0000313" key="5">
    <source>
        <dbReference type="Proteomes" id="UP000194841"/>
    </source>
</evidence>
<reference evidence="4 5" key="1">
    <citation type="submission" date="2017-02" db="EMBL/GenBank/DDBJ databases">
        <title>Pseudoalteromonas ulvae TC14 Genome.</title>
        <authorList>
            <person name="Molmeret M."/>
        </authorList>
    </citation>
    <scope>NUCLEOTIDE SEQUENCE [LARGE SCALE GENOMIC DNA]</scope>
    <source>
        <strain evidence="4">TC14</strain>
    </source>
</reference>
<feature type="chain" id="PRO_5012286508" evidence="2">
    <location>
        <begin position="25"/>
        <end position="378"/>
    </location>
</feature>
<dbReference type="AlphaFoldDB" id="A0A244CQG6"/>
<dbReference type="Proteomes" id="UP000194841">
    <property type="component" value="Unassembled WGS sequence"/>
</dbReference>
<comment type="caution">
    <text evidence="4">The sequence shown here is derived from an EMBL/GenBank/DDBJ whole genome shotgun (WGS) entry which is preliminary data.</text>
</comment>
<dbReference type="SUPFAM" id="SSF51261">
    <property type="entry name" value="Duplicated hybrid motif"/>
    <property type="match status" value="1"/>
</dbReference>
<evidence type="ECO:0000259" key="3">
    <source>
        <dbReference type="Pfam" id="PF01551"/>
    </source>
</evidence>
<protein>
    <submittedName>
        <fullName evidence="4">Protease</fullName>
    </submittedName>
</protein>
<dbReference type="CDD" id="cd12797">
    <property type="entry name" value="M23_peptidase"/>
    <property type="match status" value="1"/>
</dbReference>
<dbReference type="RefSeq" id="WP_086744319.1">
    <property type="nucleotide sequence ID" value="NZ_MWPV01000003.1"/>
</dbReference>
<dbReference type="Gene3D" id="6.10.250.3150">
    <property type="match status" value="1"/>
</dbReference>
<dbReference type="OrthoDB" id="9784703at2"/>
<dbReference type="GO" id="GO:0004222">
    <property type="term" value="F:metalloendopeptidase activity"/>
    <property type="evidence" value="ECO:0007669"/>
    <property type="project" value="TreeGrafter"/>
</dbReference>
<feature type="domain" description="M23ase beta-sheet core" evidence="3">
    <location>
        <begin position="280"/>
        <end position="373"/>
    </location>
</feature>
<feature type="signal peptide" evidence="2">
    <location>
        <begin position="1"/>
        <end position="24"/>
    </location>
</feature>
<gene>
    <name evidence="4" type="ORF">B1199_11815</name>
</gene>
<dbReference type="InterPro" id="IPR050570">
    <property type="entry name" value="Cell_wall_metabolism_enzyme"/>
</dbReference>
<name>A0A244CQG6_PSEDV</name>
<feature type="coiled-coil region" evidence="1">
    <location>
        <begin position="28"/>
        <end position="69"/>
    </location>
</feature>